<feature type="compositionally biased region" description="Polar residues" evidence="1">
    <location>
        <begin position="26"/>
        <end position="40"/>
    </location>
</feature>
<reference evidence="4" key="1">
    <citation type="submission" date="2020-10" db="EMBL/GenBank/DDBJ databases">
        <authorList>
            <person name="Gilroy R."/>
        </authorList>
    </citation>
    <scope>NUCLEOTIDE SEQUENCE</scope>
    <source>
        <strain evidence="4">ChiHjej12B11-29160</strain>
    </source>
</reference>
<evidence type="ECO:0000256" key="2">
    <source>
        <dbReference type="SAM" id="Phobius"/>
    </source>
</evidence>
<dbReference type="Proteomes" id="UP000824078">
    <property type="component" value="Unassembled WGS sequence"/>
</dbReference>
<feature type="compositionally biased region" description="Basic and acidic residues" evidence="1">
    <location>
        <begin position="146"/>
        <end position="163"/>
    </location>
</feature>
<keyword evidence="2" id="KW-0472">Membrane</keyword>
<evidence type="ECO:0000313" key="5">
    <source>
        <dbReference type="Proteomes" id="UP000824078"/>
    </source>
</evidence>
<sequence length="364" mass="38545">MFCTKCGAQNADGAKFCTTCGAPLGNSETAATPQPSTEASQPPIEGDKTSVQTISYDVSSPSNAAASSSQTSGSQEPPQSWTDKGDSHQNSNGKKSKKTAIIVAIVIVVLVLIATVVGLTMAGIISFGDNTTEEAAVEESATSDDASEKSKDEEKESSKKRSSSDSYLEADFYDCDPEELQSSFEDLGFELSDVSAVGPSDGSNDNPGTLFATFTGEASEDLPGLKGDEIEITVGINLTDDEQFSYDSYGLADNPVDSLDELSDKCTVSNVVFAYESDVSKDEFVSIMSDIIDTCSFDKPSYASASDDELLDEAVDEFKLSSENAHIESSYVGDVLYLSGSDWSISIMGGDELGGTFVDFDLYM</sequence>
<feature type="transmembrane region" description="Helical" evidence="2">
    <location>
        <begin position="100"/>
        <end position="125"/>
    </location>
</feature>
<proteinExistence type="predicted"/>
<reference evidence="4" key="2">
    <citation type="journal article" date="2021" name="PeerJ">
        <title>Extensive microbial diversity within the chicken gut microbiome revealed by metagenomics and culture.</title>
        <authorList>
            <person name="Gilroy R."/>
            <person name="Ravi A."/>
            <person name="Getino M."/>
            <person name="Pursley I."/>
            <person name="Horton D.L."/>
            <person name="Alikhan N.F."/>
            <person name="Baker D."/>
            <person name="Gharbi K."/>
            <person name="Hall N."/>
            <person name="Watson M."/>
            <person name="Adriaenssens E.M."/>
            <person name="Foster-Nyarko E."/>
            <person name="Jarju S."/>
            <person name="Secka A."/>
            <person name="Antonio M."/>
            <person name="Oren A."/>
            <person name="Chaudhuri R.R."/>
            <person name="La Ragione R."/>
            <person name="Hildebrand F."/>
            <person name="Pallen M.J."/>
        </authorList>
    </citation>
    <scope>NUCLEOTIDE SEQUENCE</scope>
    <source>
        <strain evidence="4">ChiHjej12B11-29160</strain>
    </source>
</reference>
<dbReference type="Pfam" id="PF13240">
    <property type="entry name" value="Zn_Ribbon_1"/>
    <property type="match status" value="1"/>
</dbReference>
<gene>
    <name evidence="4" type="ORF">IAD17_06685</name>
</gene>
<dbReference type="EMBL" id="DVMQ01000018">
    <property type="protein sequence ID" value="HIU24591.1"/>
    <property type="molecule type" value="Genomic_DNA"/>
</dbReference>
<protein>
    <submittedName>
        <fullName evidence="4">Zinc ribbon domain-containing protein</fullName>
    </submittedName>
</protein>
<organism evidence="4 5">
    <name type="scientific">Candidatus Coprovicinus avistercoris</name>
    <dbReference type="NCBI Taxonomy" id="2840754"/>
    <lineage>
        <taxon>Bacteria</taxon>
        <taxon>Bacillati</taxon>
        <taxon>Actinomycetota</taxon>
        <taxon>Coriobacteriia</taxon>
        <taxon>Coriobacteriales</taxon>
        <taxon>Coriobacteriaceae</taxon>
        <taxon>Coriobacteriaceae incertae sedis</taxon>
        <taxon>Candidatus Coprovicinus</taxon>
    </lineage>
</organism>
<feature type="compositionally biased region" description="Polar residues" evidence="1">
    <location>
        <begin position="49"/>
        <end position="58"/>
    </location>
</feature>
<evidence type="ECO:0000313" key="4">
    <source>
        <dbReference type="EMBL" id="HIU24591.1"/>
    </source>
</evidence>
<comment type="caution">
    <text evidence="4">The sequence shown here is derived from an EMBL/GenBank/DDBJ whole genome shotgun (WGS) entry which is preliminary data.</text>
</comment>
<evidence type="ECO:0000259" key="3">
    <source>
        <dbReference type="Pfam" id="PF13240"/>
    </source>
</evidence>
<feature type="domain" description="Zinc-ribbon" evidence="3">
    <location>
        <begin position="2"/>
        <end position="24"/>
    </location>
</feature>
<name>A0A9D1L5D9_9ACTN</name>
<keyword evidence="2" id="KW-0812">Transmembrane</keyword>
<feature type="region of interest" description="Disordered" evidence="1">
    <location>
        <begin position="25"/>
        <end position="94"/>
    </location>
</feature>
<evidence type="ECO:0000256" key="1">
    <source>
        <dbReference type="SAM" id="MobiDB-lite"/>
    </source>
</evidence>
<keyword evidence="2" id="KW-1133">Transmembrane helix</keyword>
<accession>A0A9D1L5D9</accession>
<feature type="compositionally biased region" description="Low complexity" evidence="1">
    <location>
        <begin position="59"/>
        <end position="80"/>
    </location>
</feature>
<dbReference type="InterPro" id="IPR026870">
    <property type="entry name" value="Zinc_ribbon_dom"/>
</dbReference>
<feature type="region of interest" description="Disordered" evidence="1">
    <location>
        <begin position="136"/>
        <end position="167"/>
    </location>
</feature>
<dbReference type="AlphaFoldDB" id="A0A9D1L5D9"/>